<gene>
    <name evidence="2" type="ORF">SLEP1_g27597</name>
</gene>
<protein>
    <submittedName>
        <fullName evidence="2">Uncharacterized protein</fullName>
    </submittedName>
</protein>
<keyword evidence="1" id="KW-0472">Membrane</keyword>
<comment type="caution">
    <text evidence="2">The sequence shown here is derived from an EMBL/GenBank/DDBJ whole genome shotgun (WGS) entry which is preliminary data.</text>
</comment>
<feature type="transmembrane region" description="Helical" evidence="1">
    <location>
        <begin position="32"/>
        <end position="52"/>
    </location>
</feature>
<reference evidence="2 3" key="1">
    <citation type="journal article" date="2021" name="Commun. Biol.">
        <title>The genome of Shorea leprosula (Dipterocarpaceae) highlights the ecological relevance of drought in aseasonal tropical rainforests.</title>
        <authorList>
            <person name="Ng K.K.S."/>
            <person name="Kobayashi M.J."/>
            <person name="Fawcett J.A."/>
            <person name="Hatakeyama M."/>
            <person name="Paape T."/>
            <person name="Ng C.H."/>
            <person name="Ang C.C."/>
            <person name="Tnah L.H."/>
            <person name="Lee C.T."/>
            <person name="Nishiyama T."/>
            <person name="Sese J."/>
            <person name="O'Brien M.J."/>
            <person name="Copetti D."/>
            <person name="Mohd Noor M.I."/>
            <person name="Ong R.C."/>
            <person name="Putra M."/>
            <person name="Sireger I.Z."/>
            <person name="Indrioko S."/>
            <person name="Kosugi Y."/>
            <person name="Izuno A."/>
            <person name="Isagi Y."/>
            <person name="Lee S.L."/>
            <person name="Shimizu K.K."/>
        </authorList>
    </citation>
    <scope>NUCLEOTIDE SEQUENCE [LARGE SCALE GENOMIC DNA]</scope>
    <source>
        <strain evidence="2">214</strain>
    </source>
</reference>
<dbReference type="Proteomes" id="UP001054252">
    <property type="component" value="Unassembled WGS sequence"/>
</dbReference>
<evidence type="ECO:0000313" key="2">
    <source>
        <dbReference type="EMBL" id="GKV17044.1"/>
    </source>
</evidence>
<evidence type="ECO:0000256" key="1">
    <source>
        <dbReference type="SAM" id="Phobius"/>
    </source>
</evidence>
<name>A0AAV5JR15_9ROSI</name>
<evidence type="ECO:0000313" key="3">
    <source>
        <dbReference type="Proteomes" id="UP001054252"/>
    </source>
</evidence>
<keyword evidence="1" id="KW-0812">Transmembrane</keyword>
<organism evidence="2 3">
    <name type="scientific">Rubroshorea leprosula</name>
    <dbReference type="NCBI Taxonomy" id="152421"/>
    <lineage>
        <taxon>Eukaryota</taxon>
        <taxon>Viridiplantae</taxon>
        <taxon>Streptophyta</taxon>
        <taxon>Embryophyta</taxon>
        <taxon>Tracheophyta</taxon>
        <taxon>Spermatophyta</taxon>
        <taxon>Magnoliopsida</taxon>
        <taxon>eudicotyledons</taxon>
        <taxon>Gunneridae</taxon>
        <taxon>Pentapetalae</taxon>
        <taxon>rosids</taxon>
        <taxon>malvids</taxon>
        <taxon>Malvales</taxon>
        <taxon>Dipterocarpaceae</taxon>
        <taxon>Rubroshorea</taxon>
    </lineage>
</organism>
<dbReference type="AlphaFoldDB" id="A0AAV5JR15"/>
<accession>A0AAV5JR15</accession>
<sequence length="91" mass="10296">MCIALFLPSTTLHCVGVIFPVSGKGKQPLIPLFFLELAWVYFNFFWFLQFLVDPLKFSFIPAGLPQSTALILLAKFWNVIAPFKSKLPISC</sequence>
<keyword evidence="1" id="KW-1133">Transmembrane helix</keyword>
<dbReference type="EMBL" id="BPVZ01000047">
    <property type="protein sequence ID" value="GKV17044.1"/>
    <property type="molecule type" value="Genomic_DNA"/>
</dbReference>
<keyword evidence="3" id="KW-1185">Reference proteome</keyword>
<proteinExistence type="predicted"/>